<comment type="caution">
    <text evidence="2">The sequence shown here is derived from an EMBL/GenBank/DDBJ whole genome shotgun (WGS) entry which is preliminary data.</text>
</comment>
<sequence length="146" mass="16473">MEHLGREEQGRTLHGTQLDRAAHDEERSHLYDQLNQPARPTGQARPNLSNFSLARPAKTQLDRATFESVCELDRAHIQKTWSSLITTFVEDRERKARGNKLNQRCLLQITMDNPEGNGIPPANGNGRAMQTRPIGLGDAPNCHQQR</sequence>
<evidence type="ECO:0000313" key="2">
    <source>
        <dbReference type="EMBL" id="CAA7045436.1"/>
    </source>
</evidence>
<evidence type="ECO:0000313" key="3">
    <source>
        <dbReference type="Proteomes" id="UP000467841"/>
    </source>
</evidence>
<accession>A0A6D2JZP2</accession>
<proteinExistence type="predicted"/>
<evidence type="ECO:0000256" key="1">
    <source>
        <dbReference type="SAM" id="MobiDB-lite"/>
    </source>
</evidence>
<dbReference type="AlphaFoldDB" id="A0A6D2JZP2"/>
<feature type="region of interest" description="Disordered" evidence="1">
    <location>
        <begin position="36"/>
        <end position="58"/>
    </location>
</feature>
<feature type="compositionally biased region" description="Polar residues" evidence="1">
    <location>
        <begin position="36"/>
        <end position="52"/>
    </location>
</feature>
<dbReference type="Proteomes" id="UP000467841">
    <property type="component" value="Unassembled WGS sequence"/>
</dbReference>
<organism evidence="2 3">
    <name type="scientific">Microthlaspi erraticum</name>
    <dbReference type="NCBI Taxonomy" id="1685480"/>
    <lineage>
        <taxon>Eukaryota</taxon>
        <taxon>Viridiplantae</taxon>
        <taxon>Streptophyta</taxon>
        <taxon>Embryophyta</taxon>
        <taxon>Tracheophyta</taxon>
        <taxon>Spermatophyta</taxon>
        <taxon>Magnoliopsida</taxon>
        <taxon>eudicotyledons</taxon>
        <taxon>Gunneridae</taxon>
        <taxon>Pentapetalae</taxon>
        <taxon>rosids</taxon>
        <taxon>malvids</taxon>
        <taxon>Brassicales</taxon>
        <taxon>Brassicaceae</taxon>
        <taxon>Coluteocarpeae</taxon>
        <taxon>Microthlaspi</taxon>
    </lineage>
</organism>
<keyword evidence="3" id="KW-1185">Reference proteome</keyword>
<gene>
    <name evidence="2" type="ORF">MERR_LOCUS32671</name>
</gene>
<protein>
    <submittedName>
        <fullName evidence="2">Uncharacterized protein</fullName>
    </submittedName>
</protein>
<feature type="region of interest" description="Disordered" evidence="1">
    <location>
        <begin position="112"/>
        <end position="146"/>
    </location>
</feature>
<dbReference type="EMBL" id="CACVBM020001319">
    <property type="protein sequence ID" value="CAA7045436.1"/>
    <property type="molecule type" value="Genomic_DNA"/>
</dbReference>
<name>A0A6D2JZP2_9BRAS</name>
<reference evidence="2" key="1">
    <citation type="submission" date="2020-01" db="EMBL/GenBank/DDBJ databases">
        <authorList>
            <person name="Mishra B."/>
        </authorList>
    </citation>
    <scope>NUCLEOTIDE SEQUENCE [LARGE SCALE GENOMIC DNA]</scope>
</reference>